<dbReference type="EMBL" id="JACMSC010000008">
    <property type="protein sequence ID" value="KAG6510472.1"/>
    <property type="molecule type" value="Genomic_DNA"/>
</dbReference>
<sequence length="268" mass="30029">MGCLKYLTCIRPNVSLFGVGWVSRLKQEATTKIYVDNKSTIALAKNPVHHERSKHINTHFHFIREYDTTLDQLQANEIGLQVEMYVPNHEEHEEDLHVPAELIMKTEVKQVQHAVQALTSCILEGQAMELLSMSCRMINFIQVDPKKGQLAAEEWNIMMQHLGSRCPLLHCVFAGLRGLLPDISASALALVLPPLPLVHRSPAASSVPATECHSTPSIQGFVEPQPAYVLLAATTGEEKIRFLAARFSVVYQQRILRPWINSDTSGEF</sequence>
<name>A0A8J5GPX6_ZINOF</name>
<dbReference type="CDD" id="cd09272">
    <property type="entry name" value="RNase_HI_RT_Ty1"/>
    <property type="match status" value="1"/>
</dbReference>
<organism evidence="1 2">
    <name type="scientific">Zingiber officinale</name>
    <name type="common">Ginger</name>
    <name type="synonym">Amomum zingiber</name>
    <dbReference type="NCBI Taxonomy" id="94328"/>
    <lineage>
        <taxon>Eukaryota</taxon>
        <taxon>Viridiplantae</taxon>
        <taxon>Streptophyta</taxon>
        <taxon>Embryophyta</taxon>
        <taxon>Tracheophyta</taxon>
        <taxon>Spermatophyta</taxon>
        <taxon>Magnoliopsida</taxon>
        <taxon>Liliopsida</taxon>
        <taxon>Zingiberales</taxon>
        <taxon>Zingiberaceae</taxon>
        <taxon>Zingiber</taxon>
    </lineage>
</organism>
<protein>
    <submittedName>
        <fullName evidence="1">Uncharacterized protein</fullName>
    </submittedName>
</protein>
<evidence type="ECO:0000313" key="2">
    <source>
        <dbReference type="Proteomes" id="UP000734854"/>
    </source>
</evidence>
<reference evidence="1 2" key="1">
    <citation type="submission" date="2020-08" db="EMBL/GenBank/DDBJ databases">
        <title>Plant Genome Project.</title>
        <authorList>
            <person name="Zhang R.-G."/>
        </authorList>
    </citation>
    <scope>NUCLEOTIDE SEQUENCE [LARGE SCALE GENOMIC DNA]</scope>
    <source>
        <tissue evidence="1">Rhizome</tissue>
    </source>
</reference>
<dbReference type="Proteomes" id="UP000734854">
    <property type="component" value="Unassembled WGS sequence"/>
</dbReference>
<comment type="caution">
    <text evidence="1">The sequence shown here is derived from an EMBL/GenBank/DDBJ whole genome shotgun (WGS) entry which is preliminary data.</text>
</comment>
<proteinExistence type="predicted"/>
<gene>
    <name evidence="1" type="ORF">ZIOFF_028496</name>
</gene>
<evidence type="ECO:0000313" key="1">
    <source>
        <dbReference type="EMBL" id="KAG6510472.1"/>
    </source>
</evidence>
<accession>A0A8J5GPX6</accession>
<dbReference type="AlphaFoldDB" id="A0A8J5GPX6"/>
<keyword evidence="2" id="KW-1185">Reference proteome</keyword>